<evidence type="ECO:0000313" key="2">
    <source>
        <dbReference type="Proteomes" id="UP000006228"/>
    </source>
</evidence>
<sequence>MHQLLLGISVQKYTNLIHIKYLSEFLLRRGNHQSYLSIYAEQTLNIYFNLIT</sequence>
<dbReference type="AlphaFoldDB" id="E8M3V2"/>
<evidence type="ECO:0000313" key="1">
    <source>
        <dbReference type="EMBL" id="EGA71295.1"/>
    </source>
</evidence>
<dbReference type="Proteomes" id="UP000006228">
    <property type="component" value="Unassembled WGS sequence"/>
</dbReference>
<proteinExistence type="predicted"/>
<organism evidence="1 2">
    <name type="scientific">Vibrio sinaloensis DSM 21326</name>
    <dbReference type="NCBI Taxonomy" id="945550"/>
    <lineage>
        <taxon>Bacteria</taxon>
        <taxon>Pseudomonadati</taxon>
        <taxon>Pseudomonadota</taxon>
        <taxon>Gammaproteobacteria</taxon>
        <taxon>Vibrionales</taxon>
        <taxon>Vibrionaceae</taxon>
        <taxon>Vibrio</taxon>
        <taxon>Vibrio oreintalis group</taxon>
    </lineage>
</organism>
<gene>
    <name evidence="1" type="ORF">VISI1226_13266</name>
</gene>
<reference evidence="1 2" key="1">
    <citation type="journal article" date="2012" name="Int. J. Syst. Evol. Microbiol.">
        <title>Vibrio caribbeanicus sp. nov., isolated from the marine sponge Scleritoderma cyanea.</title>
        <authorList>
            <person name="Hoffmann M."/>
            <person name="Monday S.R."/>
            <person name="Allard M.W."/>
            <person name="Strain E.A."/>
            <person name="Whittaker P."/>
            <person name="Naum M."/>
            <person name="McCarthy P.J."/>
            <person name="Lopez J.V."/>
            <person name="Fischer M."/>
            <person name="Brown E.W."/>
        </authorList>
    </citation>
    <scope>NUCLEOTIDE SEQUENCE [LARGE SCALE GENOMIC DNA]</scope>
    <source>
        <strain evidence="2">DSMZ 21326</strain>
    </source>
</reference>
<dbReference type="EMBL" id="AEVT01000023">
    <property type="protein sequence ID" value="EGA71295.1"/>
    <property type="molecule type" value="Genomic_DNA"/>
</dbReference>
<protein>
    <submittedName>
        <fullName evidence="1">Uncharacterized protein</fullName>
    </submittedName>
</protein>
<accession>E8M3V2</accession>
<comment type="caution">
    <text evidence="1">The sequence shown here is derived from an EMBL/GenBank/DDBJ whole genome shotgun (WGS) entry which is preliminary data.</text>
</comment>
<name>E8M3V2_PHOS4</name>